<keyword evidence="2" id="KW-1185">Reference proteome</keyword>
<sequence length="193" mass="22467">MNWLQKIFKKAKKKLSSPRRIYCIPGFGADEKIFDNLKIENSELVFINWLKPLPRETYQAYVARMAEKITDENPIIIGVSFGGMVALEIDKNRPVKQIILISSVKNTNELPLKWRLIGKLKLNHIFPIRRIQANERFFALANKRLGIYTRGTGVCQSLPPHYRQGLYDLGAEPNIKLEQHQLPGQYNSYTWRR</sequence>
<organism evidence="1 2">
    <name type="scientific">Niabella ginsengisoli</name>
    <dbReference type="NCBI Taxonomy" id="522298"/>
    <lineage>
        <taxon>Bacteria</taxon>
        <taxon>Pseudomonadati</taxon>
        <taxon>Bacteroidota</taxon>
        <taxon>Chitinophagia</taxon>
        <taxon>Chitinophagales</taxon>
        <taxon>Chitinophagaceae</taxon>
        <taxon>Niabella</taxon>
    </lineage>
</organism>
<reference evidence="1 2" key="1">
    <citation type="submission" date="2022-02" db="EMBL/GenBank/DDBJ databases">
        <authorList>
            <person name="Min J."/>
        </authorList>
    </citation>
    <scope>NUCLEOTIDE SEQUENCE [LARGE SCALE GENOMIC DNA]</scope>
    <source>
        <strain evidence="1 2">GR10-1</strain>
    </source>
</reference>
<protein>
    <submittedName>
        <fullName evidence="1">Alpha/beta hydrolase</fullName>
    </submittedName>
</protein>
<dbReference type="InterPro" id="IPR029058">
    <property type="entry name" value="AB_hydrolase_fold"/>
</dbReference>
<dbReference type="RefSeq" id="WP_240833422.1">
    <property type="nucleotide sequence ID" value="NZ_JAKWBL010000005.1"/>
</dbReference>
<evidence type="ECO:0000313" key="2">
    <source>
        <dbReference type="Proteomes" id="UP001202248"/>
    </source>
</evidence>
<evidence type="ECO:0000313" key="1">
    <source>
        <dbReference type="EMBL" id="MCH5600901.1"/>
    </source>
</evidence>
<accession>A0ABS9SRA2</accession>
<dbReference type="SUPFAM" id="SSF53474">
    <property type="entry name" value="alpha/beta-Hydrolases"/>
    <property type="match status" value="1"/>
</dbReference>
<dbReference type="Proteomes" id="UP001202248">
    <property type="component" value="Unassembled WGS sequence"/>
</dbReference>
<keyword evidence="1" id="KW-0378">Hydrolase</keyword>
<dbReference type="Gene3D" id="3.40.50.1820">
    <property type="entry name" value="alpha/beta hydrolase"/>
    <property type="match status" value="1"/>
</dbReference>
<dbReference type="EMBL" id="JAKWBL010000005">
    <property type="protein sequence ID" value="MCH5600901.1"/>
    <property type="molecule type" value="Genomic_DNA"/>
</dbReference>
<dbReference type="GO" id="GO:0016787">
    <property type="term" value="F:hydrolase activity"/>
    <property type="evidence" value="ECO:0007669"/>
    <property type="project" value="UniProtKB-KW"/>
</dbReference>
<name>A0ABS9SRA2_9BACT</name>
<comment type="caution">
    <text evidence="1">The sequence shown here is derived from an EMBL/GenBank/DDBJ whole genome shotgun (WGS) entry which is preliminary data.</text>
</comment>
<gene>
    <name evidence="1" type="ORF">MKP09_24810</name>
</gene>
<proteinExistence type="predicted"/>